<dbReference type="CDD" id="cd00063">
    <property type="entry name" value="FN3"/>
    <property type="match status" value="1"/>
</dbReference>
<proteinExistence type="predicted"/>
<dbReference type="SUPFAM" id="SSF49265">
    <property type="entry name" value="Fibronectin type III"/>
    <property type="match status" value="1"/>
</dbReference>
<dbReference type="Pfam" id="PF00041">
    <property type="entry name" value="fn3"/>
    <property type="match status" value="1"/>
</dbReference>
<dbReference type="RefSeq" id="WP_083549411.1">
    <property type="nucleotide sequence ID" value="NZ_FRBL01000002.1"/>
</dbReference>
<dbReference type="PROSITE" id="PS50853">
    <property type="entry name" value="FN3"/>
    <property type="match status" value="1"/>
</dbReference>
<dbReference type="InterPro" id="IPR013783">
    <property type="entry name" value="Ig-like_fold"/>
</dbReference>
<feature type="domain" description="Fibronectin type-III" evidence="1">
    <location>
        <begin position="291"/>
        <end position="379"/>
    </location>
</feature>
<dbReference type="SMART" id="SM00060">
    <property type="entry name" value="FN3"/>
    <property type="match status" value="1"/>
</dbReference>
<evidence type="ECO:0000313" key="3">
    <source>
        <dbReference type="Proteomes" id="UP000184420"/>
    </source>
</evidence>
<accession>A0A1M6YBN3</accession>
<gene>
    <name evidence="2" type="ORF">SAMN05444266_102239</name>
</gene>
<keyword evidence="3" id="KW-1185">Reference proteome</keyword>
<dbReference type="AlphaFoldDB" id="A0A1M6YBN3"/>
<dbReference type="InterPro" id="IPR003961">
    <property type="entry name" value="FN3_dom"/>
</dbReference>
<dbReference type="EMBL" id="FRBL01000002">
    <property type="protein sequence ID" value="SHL15552.1"/>
    <property type="molecule type" value="Genomic_DNA"/>
</dbReference>
<protein>
    <submittedName>
        <fullName evidence="2">Fibronectin type III domain-containing protein</fullName>
    </submittedName>
</protein>
<evidence type="ECO:0000313" key="2">
    <source>
        <dbReference type="EMBL" id="SHL15552.1"/>
    </source>
</evidence>
<dbReference type="Gene3D" id="2.60.40.10">
    <property type="entry name" value="Immunoglobulins"/>
    <property type="match status" value="1"/>
</dbReference>
<dbReference type="InterPro" id="IPR036116">
    <property type="entry name" value="FN3_sf"/>
</dbReference>
<dbReference type="Proteomes" id="UP000184420">
    <property type="component" value="Unassembled WGS sequence"/>
</dbReference>
<dbReference type="STRING" id="1419482.SAMN05444266_102239"/>
<dbReference type="OrthoDB" id="1521695at2"/>
<reference evidence="2 3" key="1">
    <citation type="submission" date="2016-11" db="EMBL/GenBank/DDBJ databases">
        <authorList>
            <person name="Jaros S."/>
            <person name="Januszkiewicz K."/>
            <person name="Wedrychowicz H."/>
        </authorList>
    </citation>
    <scope>NUCLEOTIDE SEQUENCE [LARGE SCALE GENOMIC DNA]</scope>
    <source>
        <strain evidence="2 3">DSM 27406</strain>
    </source>
</reference>
<sequence>MHLSIGKRILFTLLLLPLWAAAQINHPVMVNVQLNPPYSLYLSDYAAPDVQRMQVHILLKDLTESNYKCRLRVTIEGIGITIQNRTGFYVTPFLINGGEMVTLSGADLAPYFDPRNLVVQGLDNSFTKNGAKLPEGIYRFTVEVIDYNRNTVISNAGSAMVASFLSYPPIINLPMANAKVDAMDPQNVLFQWMPRHTASVNAAFNVVYKFRLVELVPQDRDPNDAMRSLRPIYENIVQQTSLVYGPGEPALTPGNNYAVQVQAIEADGKDMFINDGFSEVVKFTYGEKCSVPQQIVAAFAGRNELKISWVATVSQQGFTVRYREAGNQPSQWYEETSYTPQVTISGLKPGRQYEYQVKAQCMWGYGDYSAIQSFSMPNETLSEGDFVCGKNAGDQKITNTNNIEQLSIQDTIFAADFKVILTTVSGSNGRFSGTGQVMVPLLGFLDLPVTFSNIRVNTDKRMYAGVIELAQSSHAEVKQNLDNAINNLFSKLDTMLASGDPKQLFLIDAAEMMSEIDKMKGWDDLDQATKDQLGELQEKLKELQTYQAQYPDMSPQEQQSVGQKLGSDLKKLAADAKTAFEMAKQKLKDLLNIYKLALDVLVKDRAQLDSSGYHQKKVAFEQYLKAVNPVAQVKTTSSDSTVVLLQQVEELPAESLDLSTVAAIKDYLDALYQKNESTLIRILHDNKDESTDKEVIKQLKVDGKPATDVIASDAVKTDKDGTVKKVSVSILSLIAEILEKY</sequence>
<name>A0A1M6YBN3_9BACT</name>
<evidence type="ECO:0000259" key="1">
    <source>
        <dbReference type="PROSITE" id="PS50853"/>
    </source>
</evidence>
<organism evidence="2 3">
    <name type="scientific">Chitinophaga jiangningensis</name>
    <dbReference type="NCBI Taxonomy" id="1419482"/>
    <lineage>
        <taxon>Bacteria</taxon>
        <taxon>Pseudomonadati</taxon>
        <taxon>Bacteroidota</taxon>
        <taxon>Chitinophagia</taxon>
        <taxon>Chitinophagales</taxon>
        <taxon>Chitinophagaceae</taxon>
        <taxon>Chitinophaga</taxon>
    </lineage>
</organism>